<dbReference type="GO" id="GO:0042612">
    <property type="term" value="C:MHC class I protein complex"/>
    <property type="evidence" value="ECO:0007669"/>
    <property type="project" value="UniProtKB-KW"/>
</dbReference>
<dbReference type="InterPro" id="IPR001039">
    <property type="entry name" value="MHC_I_a_a1/a2"/>
</dbReference>
<dbReference type="InterPro" id="IPR003597">
    <property type="entry name" value="Ig_C1-set"/>
</dbReference>
<dbReference type="CDD" id="cd07698">
    <property type="entry name" value="IgC1_MHC_I_alpha3"/>
    <property type="match status" value="1"/>
</dbReference>
<evidence type="ECO:0000256" key="8">
    <source>
        <dbReference type="ARBA" id="ARBA00022859"/>
    </source>
</evidence>
<comment type="subcellular location">
    <subcellularLocation>
        <location evidence="2">Early endosome membrane</location>
        <topology evidence="2">Single-pass type I membrane protein</topology>
    </subcellularLocation>
    <subcellularLocation>
        <location evidence="1">Endoplasmic reticulum membrane</location>
        <topology evidence="1">Single-pass type I membrane protein</topology>
    </subcellularLocation>
    <subcellularLocation>
        <location evidence="3">Golgi apparatus membrane</location>
        <topology evidence="3">Single-pass type I membrane protein</topology>
    </subcellularLocation>
    <subcellularLocation>
        <location evidence="13">Late endosome membrane</location>
        <topology evidence="13">Single-pass type I membrane protein</topology>
    </subcellularLocation>
</comment>
<keyword evidence="5" id="KW-0490">MHC I</keyword>
<dbReference type="GO" id="GO:0000139">
    <property type="term" value="C:Golgi membrane"/>
    <property type="evidence" value="ECO:0007669"/>
    <property type="project" value="UniProtKB-SubCell"/>
</dbReference>
<dbReference type="GO" id="GO:0005615">
    <property type="term" value="C:extracellular space"/>
    <property type="evidence" value="ECO:0007669"/>
    <property type="project" value="TreeGrafter"/>
</dbReference>
<evidence type="ECO:0000256" key="15">
    <source>
        <dbReference type="SAM" id="Phobius"/>
    </source>
</evidence>
<dbReference type="PRINTS" id="PR01638">
    <property type="entry name" value="MHCCLASSI"/>
</dbReference>
<dbReference type="GO" id="GO:0031901">
    <property type="term" value="C:early endosome membrane"/>
    <property type="evidence" value="ECO:0007669"/>
    <property type="project" value="UniProtKB-SubCell"/>
</dbReference>
<evidence type="ECO:0000256" key="5">
    <source>
        <dbReference type="ARBA" id="ARBA00022451"/>
    </source>
</evidence>
<gene>
    <name evidence="17" type="ORF">E5288_WYG017712</name>
</gene>
<dbReference type="InterPro" id="IPR003006">
    <property type="entry name" value="Ig/MHC_CS"/>
</dbReference>
<evidence type="ECO:0000259" key="16">
    <source>
        <dbReference type="PROSITE" id="PS50835"/>
    </source>
</evidence>
<keyword evidence="8" id="KW-0391">Immunity</keyword>
<comment type="similarity">
    <text evidence="4 14">Belongs to the MHC class I family.</text>
</comment>
<evidence type="ECO:0000313" key="18">
    <source>
        <dbReference type="Proteomes" id="UP000322234"/>
    </source>
</evidence>
<organism evidence="17 18">
    <name type="scientific">Bos mutus</name>
    <name type="common">wild yak</name>
    <dbReference type="NCBI Taxonomy" id="72004"/>
    <lineage>
        <taxon>Eukaryota</taxon>
        <taxon>Metazoa</taxon>
        <taxon>Chordata</taxon>
        <taxon>Craniata</taxon>
        <taxon>Vertebrata</taxon>
        <taxon>Euteleostomi</taxon>
        <taxon>Mammalia</taxon>
        <taxon>Eutheria</taxon>
        <taxon>Laurasiatheria</taxon>
        <taxon>Artiodactyla</taxon>
        <taxon>Ruminantia</taxon>
        <taxon>Pecora</taxon>
        <taxon>Bovidae</taxon>
        <taxon>Bovinae</taxon>
        <taxon>Bos</taxon>
    </lineage>
</organism>
<dbReference type="GO" id="GO:0005789">
    <property type="term" value="C:endoplasmic reticulum membrane"/>
    <property type="evidence" value="ECO:0007669"/>
    <property type="project" value="UniProtKB-SubCell"/>
</dbReference>
<evidence type="ECO:0000256" key="3">
    <source>
        <dbReference type="ARBA" id="ARBA00004614"/>
    </source>
</evidence>
<evidence type="ECO:0000256" key="12">
    <source>
        <dbReference type="ARBA" id="ARBA00023180"/>
    </source>
</evidence>
<dbReference type="Gene3D" id="3.30.500.10">
    <property type="entry name" value="MHC class I-like antigen recognition-like"/>
    <property type="match status" value="1"/>
</dbReference>
<keyword evidence="12" id="KW-0325">Glycoprotein</keyword>
<keyword evidence="11" id="KW-1015">Disulfide bond</keyword>
<dbReference type="SUPFAM" id="SSF48726">
    <property type="entry name" value="Immunoglobulin"/>
    <property type="match status" value="1"/>
</dbReference>
<dbReference type="SMART" id="SM00407">
    <property type="entry name" value="IGc1"/>
    <property type="match status" value="1"/>
</dbReference>
<keyword evidence="10 15" id="KW-0472">Membrane</keyword>
<evidence type="ECO:0000313" key="17">
    <source>
        <dbReference type="EMBL" id="MXQ87627.1"/>
    </source>
</evidence>
<evidence type="ECO:0000256" key="6">
    <source>
        <dbReference type="ARBA" id="ARBA00022692"/>
    </source>
</evidence>
<proteinExistence type="inferred from homology"/>
<dbReference type="InterPro" id="IPR050208">
    <property type="entry name" value="MHC_class-I_related"/>
</dbReference>
<keyword evidence="9 15" id="KW-1133">Transmembrane helix</keyword>
<feature type="domain" description="Ig-like" evidence="16">
    <location>
        <begin position="287"/>
        <end position="382"/>
    </location>
</feature>
<protein>
    <recommendedName>
        <fullName evidence="16">Ig-like domain-containing protein</fullName>
    </recommendedName>
</protein>
<dbReference type="GO" id="GO:0009897">
    <property type="term" value="C:external side of plasma membrane"/>
    <property type="evidence" value="ECO:0007669"/>
    <property type="project" value="TreeGrafter"/>
</dbReference>
<dbReference type="AlphaFoldDB" id="A0A6B0RG49"/>
<dbReference type="Pfam" id="PF07654">
    <property type="entry name" value="C1-set"/>
    <property type="match status" value="1"/>
</dbReference>
<evidence type="ECO:0000256" key="10">
    <source>
        <dbReference type="ARBA" id="ARBA00023136"/>
    </source>
</evidence>
<keyword evidence="18" id="KW-1185">Reference proteome</keyword>
<dbReference type="GO" id="GO:0031902">
    <property type="term" value="C:late endosome membrane"/>
    <property type="evidence" value="ECO:0007669"/>
    <property type="project" value="UniProtKB-SubCell"/>
</dbReference>
<dbReference type="Pfam" id="PF00129">
    <property type="entry name" value="MHC_I"/>
    <property type="match status" value="1"/>
</dbReference>
<dbReference type="Proteomes" id="UP000322234">
    <property type="component" value="Unassembled WGS sequence"/>
</dbReference>
<dbReference type="InterPro" id="IPR007110">
    <property type="entry name" value="Ig-like_dom"/>
</dbReference>
<dbReference type="PROSITE" id="PS50835">
    <property type="entry name" value="IG_LIKE"/>
    <property type="match status" value="1"/>
</dbReference>
<dbReference type="Gene3D" id="2.60.40.10">
    <property type="entry name" value="Immunoglobulins"/>
    <property type="match status" value="1"/>
</dbReference>
<dbReference type="FunFam" id="3.30.500.10:FF:000001">
    <property type="entry name" value="H-2 class I histocompatibility antigen, alpha chain"/>
    <property type="match status" value="1"/>
</dbReference>
<dbReference type="PROSITE" id="PS00290">
    <property type="entry name" value="IG_MHC"/>
    <property type="match status" value="1"/>
</dbReference>
<dbReference type="InterPro" id="IPR013783">
    <property type="entry name" value="Ig-like_fold"/>
</dbReference>
<dbReference type="InterPro" id="IPR011162">
    <property type="entry name" value="MHC_I/II-like_Ag-recog"/>
</dbReference>
<dbReference type="InterPro" id="IPR036179">
    <property type="entry name" value="Ig-like_dom_sf"/>
</dbReference>
<evidence type="ECO:0000256" key="13">
    <source>
        <dbReference type="ARBA" id="ARBA00037817"/>
    </source>
</evidence>
<evidence type="ECO:0000256" key="2">
    <source>
        <dbReference type="ARBA" id="ARBA00004158"/>
    </source>
</evidence>
<feature type="transmembrane region" description="Helical" evidence="15">
    <location>
        <begin position="381"/>
        <end position="405"/>
    </location>
</feature>
<reference evidence="17" key="1">
    <citation type="submission" date="2019-10" db="EMBL/GenBank/DDBJ databases">
        <title>The sequence and de novo assembly of the wild yak genome.</title>
        <authorList>
            <person name="Liu Y."/>
        </authorList>
    </citation>
    <scope>NUCLEOTIDE SEQUENCE [LARGE SCALE GENOMIC DNA]</scope>
    <source>
        <strain evidence="17">WY2019</strain>
    </source>
</reference>
<dbReference type="GO" id="GO:0006955">
    <property type="term" value="P:immune response"/>
    <property type="evidence" value="ECO:0007669"/>
    <property type="project" value="TreeGrafter"/>
</dbReference>
<dbReference type="InterPro" id="IPR037055">
    <property type="entry name" value="MHC_I-like_Ag-recog_sf"/>
</dbReference>
<dbReference type="EMBL" id="VBQZ03000039">
    <property type="protein sequence ID" value="MXQ87627.1"/>
    <property type="molecule type" value="Genomic_DNA"/>
</dbReference>
<evidence type="ECO:0000256" key="11">
    <source>
        <dbReference type="ARBA" id="ARBA00023157"/>
    </source>
</evidence>
<evidence type="ECO:0000256" key="1">
    <source>
        <dbReference type="ARBA" id="ARBA00004115"/>
    </source>
</evidence>
<dbReference type="SUPFAM" id="SSF54452">
    <property type="entry name" value="MHC antigen-recognition domain"/>
    <property type="match status" value="1"/>
</dbReference>
<keyword evidence="7" id="KW-0732">Signal</keyword>
<evidence type="ECO:0000256" key="14">
    <source>
        <dbReference type="RuleBase" id="RU004439"/>
    </source>
</evidence>
<dbReference type="FunFam" id="2.60.40.10:FF:000204">
    <property type="entry name" value="Major histocompatibility complex, class I-related protein"/>
    <property type="match status" value="1"/>
</dbReference>
<comment type="caution">
    <text evidence="17">The sequence shown here is derived from an EMBL/GenBank/DDBJ whole genome shotgun (WGS) entry which is preliminary data.</text>
</comment>
<evidence type="ECO:0000256" key="9">
    <source>
        <dbReference type="ARBA" id="ARBA00022989"/>
    </source>
</evidence>
<dbReference type="InterPro" id="IPR011161">
    <property type="entry name" value="MHC_I-like_Ag-recog"/>
</dbReference>
<dbReference type="PANTHER" id="PTHR16675">
    <property type="entry name" value="MHC CLASS I-RELATED"/>
    <property type="match status" value="1"/>
</dbReference>
<accession>A0A6B0RG49</accession>
<dbReference type="GO" id="GO:0002474">
    <property type="term" value="P:antigen processing and presentation of peptide antigen via MHC class I"/>
    <property type="evidence" value="ECO:0007669"/>
    <property type="project" value="UniProtKB-KW"/>
</dbReference>
<name>A0A6B0RG49_9CETA</name>
<dbReference type="PANTHER" id="PTHR16675:SF242">
    <property type="entry name" value="MAJOR HISTOCOMPATIBILITY COMPLEX CLASS I-RELATED GENE PROTEIN"/>
    <property type="match status" value="1"/>
</dbReference>
<sequence length="640" mass="72755">MGNWVRGRGRGPGCDVLEQSHSLTARGWMGRRLADGGQPLGAEHPVKSGLAGGEKLLRNQEQDSETRGFLVDMREVQCKSSRESHAVLFHLSRLLTIRDYDNSYRTHSLRYFRLGISEPGYGIPEFISAGYVDSHPITMYNSVSQLKEPRALWMEENLAPDHWERYTQLLRGWQQAFKVELKQLQRHYNHSGGFHTYQRMIGCELLEDGSITGFLQYAYDGQDFLIFNKDTLSWMAMDNVADIIRRAWEANRHELQYQKNWLEEECIAWLKRFLEYGKDALQRTEPPKVRVNHKETFPGITTLYCRAYGFYPPEISINWMKNGQEIVQDTDYGGILPSGDGTYQTWVSVELDPQNGDIYSCHVEHGGVHIVLQGFQESETILLVVKAVGFIVLAIALAGVGILAWRKRPRGKCLLCKSCGCHDCDPTDRKFQSGGTRLYDQTMSQNITVRVEACTQHKRNEAHGFQQLRPIQTFQDPSELGPAEQVDMWERERSSFTEKHEEEVKMKLADPESSGPLDMSSQGLGFCQFSEAVGLVLLWELWVYRSPFYPQLLTALNLLGKNEDQSSSSNEVSSEAEIIAMFFALMNERKPGAQFDMDSAGKLRDAVVGCRKLFSCPDDGCDGPLRRRQPDAGCFSGFSF</sequence>
<evidence type="ECO:0000256" key="4">
    <source>
        <dbReference type="ARBA" id="ARBA00006909"/>
    </source>
</evidence>
<keyword evidence="6 15" id="KW-0812">Transmembrane</keyword>
<evidence type="ECO:0000256" key="7">
    <source>
        <dbReference type="ARBA" id="ARBA00022729"/>
    </source>
</evidence>